<dbReference type="RefSeq" id="WP_230562830.1">
    <property type="nucleotide sequence ID" value="NZ_JAJITC010000010.1"/>
</dbReference>
<comment type="similarity">
    <text evidence="6">Belongs to the bacterial ring-hydroxylating dioxygenase ferredoxin component family.</text>
</comment>
<evidence type="ECO:0000256" key="4">
    <source>
        <dbReference type="ARBA" id="ARBA00023014"/>
    </source>
</evidence>
<proteinExistence type="inferred from homology"/>
<evidence type="ECO:0000256" key="5">
    <source>
        <dbReference type="ARBA" id="ARBA00034078"/>
    </source>
</evidence>
<reference evidence="9 10" key="1">
    <citation type="submission" date="2021-11" db="EMBL/GenBank/DDBJ databases">
        <authorList>
            <person name="Oh E.-T."/>
            <person name="Kim S.-B."/>
        </authorList>
    </citation>
    <scope>NUCLEOTIDE SEQUENCE [LARGE SCALE GENOMIC DNA]</scope>
    <source>
        <strain evidence="9 10">MMS20-SJTN17</strain>
    </source>
</reference>
<dbReference type="Proteomes" id="UP001430614">
    <property type="component" value="Unassembled WGS sequence"/>
</dbReference>
<accession>A0ABS8KGT1</accession>
<dbReference type="InterPro" id="IPR017941">
    <property type="entry name" value="Rieske_2Fe-2S"/>
</dbReference>
<evidence type="ECO:0000256" key="7">
    <source>
        <dbReference type="SAM" id="MobiDB-lite"/>
    </source>
</evidence>
<name>A0ABS8KGT1_9BURK</name>
<protein>
    <submittedName>
        <fullName evidence="9">Rieske 2Fe-2S domain-containing protein</fullName>
    </submittedName>
</protein>
<evidence type="ECO:0000313" key="9">
    <source>
        <dbReference type="EMBL" id="MCC8404001.1"/>
    </source>
</evidence>
<dbReference type="PROSITE" id="PS51296">
    <property type="entry name" value="RIESKE"/>
    <property type="match status" value="1"/>
</dbReference>
<keyword evidence="4" id="KW-0411">Iron-sulfur</keyword>
<keyword evidence="3" id="KW-0408">Iron</keyword>
<evidence type="ECO:0000256" key="6">
    <source>
        <dbReference type="ARBA" id="ARBA00038001"/>
    </source>
</evidence>
<evidence type="ECO:0000313" key="10">
    <source>
        <dbReference type="Proteomes" id="UP001430614"/>
    </source>
</evidence>
<keyword evidence="1" id="KW-0001">2Fe-2S</keyword>
<comment type="caution">
    <text evidence="9">The sequence shown here is derived from an EMBL/GenBank/DDBJ whole genome shotgun (WGS) entry which is preliminary data.</text>
</comment>
<dbReference type="PANTHER" id="PTHR21496:SF0">
    <property type="entry name" value="RIESKE DOMAIN-CONTAINING PROTEIN"/>
    <property type="match status" value="1"/>
</dbReference>
<evidence type="ECO:0000256" key="3">
    <source>
        <dbReference type="ARBA" id="ARBA00023004"/>
    </source>
</evidence>
<keyword evidence="2" id="KW-0479">Metal-binding</keyword>
<keyword evidence="10" id="KW-1185">Reference proteome</keyword>
<organism evidence="9 10">
    <name type="scientific">Paraburkholderia translucens</name>
    <dbReference type="NCBI Taxonomy" id="2886945"/>
    <lineage>
        <taxon>Bacteria</taxon>
        <taxon>Pseudomonadati</taxon>
        <taxon>Pseudomonadota</taxon>
        <taxon>Betaproteobacteria</taxon>
        <taxon>Burkholderiales</taxon>
        <taxon>Burkholderiaceae</taxon>
        <taxon>Paraburkholderia</taxon>
    </lineage>
</organism>
<evidence type="ECO:0000259" key="8">
    <source>
        <dbReference type="PROSITE" id="PS51296"/>
    </source>
</evidence>
<dbReference type="Pfam" id="PF00355">
    <property type="entry name" value="Rieske"/>
    <property type="match status" value="1"/>
</dbReference>
<dbReference type="SUPFAM" id="SSF50022">
    <property type="entry name" value="ISP domain"/>
    <property type="match status" value="1"/>
</dbReference>
<feature type="domain" description="Rieske" evidence="8">
    <location>
        <begin position="5"/>
        <end position="99"/>
    </location>
</feature>
<comment type="cofactor">
    <cofactor evidence="5">
        <name>[2Fe-2S] cluster</name>
        <dbReference type="ChEBI" id="CHEBI:190135"/>
    </cofactor>
</comment>
<dbReference type="EMBL" id="JAJITC010000010">
    <property type="protein sequence ID" value="MCC8404001.1"/>
    <property type="molecule type" value="Genomic_DNA"/>
</dbReference>
<dbReference type="PANTHER" id="PTHR21496">
    <property type="entry name" value="FERREDOXIN-RELATED"/>
    <property type="match status" value="1"/>
</dbReference>
<sequence>MPRRIVVGVAGELAPGERKLAFIDGRSIVLFNLDGTLHAIDNACPHNGAALAGGRLEGCMLRCPAHGLRFDVRTGCMAGRGGLKVTTFTVAIVDSKVVVSLDEPHAPTEQARDATPYQETERCKA</sequence>
<dbReference type="InterPro" id="IPR036922">
    <property type="entry name" value="Rieske_2Fe-2S_sf"/>
</dbReference>
<evidence type="ECO:0000256" key="1">
    <source>
        <dbReference type="ARBA" id="ARBA00022714"/>
    </source>
</evidence>
<feature type="region of interest" description="Disordered" evidence="7">
    <location>
        <begin position="103"/>
        <end position="125"/>
    </location>
</feature>
<feature type="compositionally biased region" description="Basic and acidic residues" evidence="7">
    <location>
        <begin position="103"/>
        <end position="112"/>
    </location>
</feature>
<evidence type="ECO:0000256" key="2">
    <source>
        <dbReference type="ARBA" id="ARBA00022723"/>
    </source>
</evidence>
<gene>
    <name evidence="9" type="ORF">LJ655_19300</name>
</gene>
<dbReference type="Gene3D" id="2.102.10.10">
    <property type="entry name" value="Rieske [2Fe-2S] iron-sulphur domain"/>
    <property type="match status" value="1"/>
</dbReference>